<dbReference type="PANTHER" id="PTHR13052">
    <property type="entry name" value="NFRKB-RELATED"/>
    <property type="match status" value="1"/>
</dbReference>
<keyword evidence="2" id="KW-0539">Nucleus</keyword>
<dbReference type="GO" id="GO:0031011">
    <property type="term" value="C:Ino80 complex"/>
    <property type="evidence" value="ECO:0007669"/>
    <property type="project" value="InterPro"/>
</dbReference>
<dbReference type="InterPro" id="IPR044867">
    <property type="entry name" value="DEUBAD_dom"/>
</dbReference>
<evidence type="ECO:0000259" key="4">
    <source>
        <dbReference type="PROSITE" id="PS51916"/>
    </source>
</evidence>
<evidence type="ECO:0000313" key="5">
    <source>
        <dbReference type="EMBL" id="KAK1394577.1"/>
    </source>
</evidence>
<feature type="domain" description="DEUBAD" evidence="4">
    <location>
        <begin position="82"/>
        <end position="195"/>
    </location>
</feature>
<comment type="subcellular location">
    <subcellularLocation>
        <location evidence="1">Nucleus</location>
    </subcellularLocation>
</comment>
<evidence type="ECO:0000256" key="3">
    <source>
        <dbReference type="SAM" id="MobiDB-lite"/>
    </source>
</evidence>
<dbReference type="CDD" id="cd21865">
    <property type="entry name" value="DEUBAD_NFRKB"/>
    <property type="match status" value="1"/>
</dbReference>
<dbReference type="Proteomes" id="UP001237642">
    <property type="component" value="Unassembled WGS sequence"/>
</dbReference>
<feature type="region of interest" description="Disordered" evidence="3">
    <location>
        <begin position="1220"/>
        <end position="1248"/>
    </location>
</feature>
<organism evidence="5 6">
    <name type="scientific">Heracleum sosnowskyi</name>
    <dbReference type="NCBI Taxonomy" id="360622"/>
    <lineage>
        <taxon>Eukaryota</taxon>
        <taxon>Viridiplantae</taxon>
        <taxon>Streptophyta</taxon>
        <taxon>Embryophyta</taxon>
        <taxon>Tracheophyta</taxon>
        <taxon>Spermatophyta</taxon>
        <taxon>Magnoliopsida</taxon>
        <taxon>eudicotyledons</taxon>
        <taxon>Gunneridae</taxon>
        <taxon>Pentapetalae</taxon>
        <taxon>asterids</taxon>
        <taxon>campanulids</taxon>
        <taxon>Apiales</taxon>
        <taxon>Apiaceae</taxon>
        <taxon>Apioideae</taxon>
        <taxon>apioid superclade</taxon>
        <taxon>Tordylieae</taxon>
        <taxon>Tordyliinae</taxon>
        <taxon>Heracleum</taxon>
    </lineage>
</organism>
<keyword evidence="6" id="KW-1185">Reference proteome</keyword>
<feature type="region of interest" description="Disordered" evidence="3">
    <location>
        <begin position="805"/>
        <end position="830"/>
    </location>
</feature>
<comment type="caution">
    <text evidence="5">The sequence shown here is derived from an EMBL/GenBank/DDBJ whole genome shotgun (WGS) entry which is preliminary data.</text>
</comment>
<evidence type="ECO:0000256" key="2">
    <source>
        <dbReference type="ARBA" id="ARBA00023242"/>
    </source>
</evidence>
<protein>
    <submittedName>
        <fullName evidence="5">DEUBAD domain-containing protein</fullName>
    </submittedName>
</protein>
<evidence type="ECO:0000313" key="6">
    <source>
        <dbReference type="Proteomes" id="UP001237642"/>
    </source>
</evidence>
<dbReference type="InterPro" id="IPR057748">
    <property type="entry name" value="NFRKB_WH_2"/>
</dbReference>
<accession>A0AAD8N3G7</accession>
<dbReference type="Pfam" id="PF25793">
    <property type="entry name" value="WHD_2nd_NFRKB"/>
    <property type="match status" value="1"/>
</dbReference>
<feature type="region of interest" description="Disordered" evidence="3">
    <location>
        <begin position="551"/>
        <end position="585"/>
    </location>
</feature>
<dbReference type="InterPro" id="IPR024867">
    <property type="entry name" value="NFRKB"/>
</dbReference>
<name>A0AAD8N3G7_9APIA</name>
<dbReference type="EMBL" id="JAUIZM010000003">
    <property type="protein sequence ID" value="KAK1394577.1"/>
    <property type="molecule type" value="Genomic_DNA"/>
</dbReference>
<gene>
    <name evidence="5" type="ORF">POM88_013633</name>
</gene>
<dbReference type="PANTHER" id="PTHR13052:SF0">
    <property type="entry name" value="DNA-BINDING PROTEIN-LIKE"/>
    <property type="match status" value="1"/>
</dbReference>
<reference evidence="5" key="1">
    <citation type="submission" date="2023-02" db="EMBL/GenBank/DDBJ databases">
        <title>Genome of toxic invasive species Heracleum sosnowskyi carries increased number of genes despite the absence of recent whole-genome duplications.</title>
        <authorList>
            <person name="Schelkunov M."/>
            <person name="Shtratnikova V."/>
            <person name="Makarenko M."/>
            <person name="Klepikova A."/>
            <person name="Omelchenko D."/>
            <person name="Novikova G."/>
            <person name="Obukhova E."/>
            <person name="Bogdanov V."/>
            <person name="Penin A."/>
            <person name="Logacheva M."/>
        </authorList>
    </citation>
    <scope>NUCLEOTIDE SEQUENCE</scope>
    <source>
        <strain evidence="5">Hsosn_3</strain>
        <tissue evidence="5">Leaf</tissue>
    </source>
</reference>
<reference evidence="5" key="2">
    <citation type="submission" date="2023-05" db="EMBL/GenBank/DDBJ databases">
        <authorList>
            <person name="Schelkunov M.I."/>
        </authorList>
    </citation>
    <scope>NUCLEOTIDE SEQUENCE</scope>
    <source>
        <strain evidence="5">Hsosn_3</strain>
        <tissue evidence="5">Leaf</tissue>
    </source>
</reference>
<dbReference type="PROSITE" id="PS51916">
    <property type="entry name" value="DEUBAD"/>
    <property type="match status" value="1"/>
</dbReference>
<evidence type="ECO:0000256" key="1">
    <source>
        <dbReference type="ARBA" id="ARBA00004123"/>
    </source>
</evidence>
<feature type="compositionally biased region" description="Acidic residues" evidence="3">
    <location>
        <begin position="38"/>
        <end position="50"/>
    </location>
</feature>
<sequence>MAIEKNYFKVMRMDSELSLRSKGSMSSDDDDFTKAVESDEDDDDDEFDDCDSGAGSDDFDLLELGETGEEFVQVGEQTCSIPFELYDLSGFGDILSMDVWNDCLTEEERFSLTKYLPDMDQDMFMRTLKELFTGCNIHFGSPIIKLFDMFKGGLCEPRVALYRQGMSFFQNCKHYHLLQKRQNTMVTNFHQIKDAWANCRGYSIEEKLRVLNIMKSEKSLMHENMEELETDSSERGDSVDGLWNKRVKDQKIGQKTGPYPAQRMSPTLDSSKGRQMLLEPAYGKHNLKGTLKLSRPKKSTTNEVTGHFPAVNLGMEMNPYNSALAPPRQNKASGYDSGLSVRIRDQIRGNDDAEEGMYEVAVQGPRSGPMDTAGTFKIAKKYEGSRGNEHSNSFSGLPSSLKNDFPAFNRNRAVNQLSDIEMLTTKPSNFRLPFEYGKKLKYPDIMHPVNAEDQMKYGNARPPKYLMHGSQIGLPDGADQFWQGKVQGEPFPVDQSNYSDRNFESKKWKLVGNSPDIRADRLYQSGYREKPSREEQVISVHKKQRDLATMKGPAMFMKGEETDSDSSVQSEEEEDDNPLMRSKLAYPSGVSGIKSSFTKNAANLVNKNKKSGGLFDGSSQSVKKIGDHSEHLHMAEGDLYTLKSKQRGKMHDNNQPNNYPAKGPEHSMFLGPSSVDVTVNDEHHWREQYRSLKNDQLQNERFSMSSLKSYPAGRRQNADTMRDYPLAAYLQDYGDGKDESYKVRKLARDNGVTGKMRKKGHYGEAYENDHYEAGFELSENSLTRKGKVNYELSYMNEPDDINYLNQQHIDDTTPSRKRGKRKLEDDMGTSEKGASELAVIEVAAEDVDLEKKAQKKPYVPITPTVHTGFSFSVVHLLSAVRMAMITLLPVDMVKPQDKSEEVQHENPAVLMDIDNSEQSGKVKVPSLTVQEIVNRVRSNPGDPCILETQEPLQDLVRGVLKIFSSKTAPLGAKGWKTLVLYEKTTKGWSWIGPVAQGSADHEVVEEVTSPEAWGIPHKMLVKLVDSFANWLKSSQETLQQIGSLPPPPLTLMQLNLDDKERFRDLRAQKSLNTISLSSDEVRNYFRKEEALRYSIPDRAFSYTAIDGKKSIVAPLRRCGGKPTSKARDHFMLKRDRPPHVTILCLVRDAAARLPGSIGTRADVCTLIRDSQYIVEDVSDAQVNQVVSGALDRLHYERDPCVQFDGERKLWVYLHREREEEDFEDDGTSSTKKWKRQKKEATESSEQGTVTVAFHGNEEEDQNRFDLSSDLNLDPSCMDDDKRVELLYYDDRSNMQDSVEGLRSEPGAMLPGPPPVAQVYLEKSLRNSSRCSFTSTQSTCQYIKLIFLQDGLDVLLDFKQVPFFTARQLAMYTCVRSSKSYHFAGQYMCIRCRGTFQ</sequence>
<feature type="region of interest" description="Disordered" evidence="3">
    <location>
        <begin position="20"/>
        <end position="50"/>
    </location>
</feature>
<proteinExistence type="predicted"/>